<evidence type="ECO:0000259" key="4">
    <source>
        <dbReference type="SMART" id="SM00829"/>
    </source>
</evidence>
<dbReference type="OrthoDB" id="3233595at2759"/>
<evidence type="ECO:0000256" key="2">
    <source>
        <dbReference type="ARBA" id="ARBA00011245"/>
    </source>
</evidence>
<dbReference type="PANTHER" id="PTHR45348">
    <property type="entry name" value="HYPOTHETICAL OXIDOREDUCTASE (EUROFUNG)"/>
    <property type="match status" value="1"/>
</dbReference>
<dbReference type="InterPro" id="IPR013154">
    <property type="entry name" value="ADH-like_N"/>
</dbReference>
<evidence type="ECO:0000256" key="1">
    <source>
        <dbReference type="ARBA" id="ARBA00008072"/>
    </source>
</evidence>
<evidence type="ECO:0000256" key="3">
    <source>
        <dbReference type="ARBA" id="ARBA00023002"/>
    </source>
</evidence>
<dbReference type="InterPro" id="IPR047122">
    <property type="entry name" value="Trans-enoyl_RdTase-like"/>
</dbReference>
<feature type="domain" description="Enoyl reductase (ER)" evidence="4">
    <location>
        <begin position="9"/>
        <end position="290"/>
    </location>
</feature>
<comment type="similarity">
    <text evidence="1">Belongs to the zinc-containing alcohol dehydrogenase family.</text>
</comment>
<name>A0A6A5VQL2_9PLEO</name>
<keyword evidence="6" id="KW-1185">Reference proteome</keyword>
<dbReference type="GO" id="GO:0016651">
    <property type="term" value="F:oxidoreductase activity, acting on NAD(P)H"/>
    <property type="evidence" value="ECO:0007669"/>
    <property type="project" value="InterPro"/>
</dbReference>
<dbReference type="PANTHER" id="PTHR45348:SF5">
    <property type="entry name" value="OXIDOREDUCTASE, PUTATIVE (AFU_ORTHOLOGUE AFUA_8G01420)-RELATED"/>
    <property type="match status" value="1"/>
</dbReference>
<reference evidence="5" key="1">
    <citation type="journal article" date="2020" name="Stud. Mycol.">
        <title>101 Dothideomycetes genomes: a test case for predicting lifestyles and emergence of pathogens.</title>
        <authorList>
            <person name="Haridas S."/>
            <person name="Albert R."/>
            <person name="Binder M."/>
            <person name="Bloem J."/>
            <person name="Labutti K."/>
            <person name="Salamov A."/>
            <person name="Andreopoulos B."/>
            <person name="Baker S."/>
            <person name="Barry K."/>
            <person name="Bills G."/>
            <person name="Bluhm B."/>
            <person name="Cannon C."/>
            <person name="Castanera R."/>
            <person name="Culley D."/>
            <person name="Daum C."/>
            <person name="Ezra D."/>
            <person name="Gonzalez J."/>
            <person name="Henrissat B."/>
            <person name="Kuo A."/>
            <person name="Liang C."/>
            <person name="Lipzen A."/>
            <person name="Lutzoni F."/>
            <person name="Magnuson J."/>
            <person name="Mondo S."/>
            <person name="Nolan M."/>
            <person name="Ohm R."/>
            <person name="Pangilinan J."/>
            <person name="Park H.-J."/>
            <person name="Ramirez L."/>
            <person name="Alfaro M."/>
            <person name="Sun H."/>
            <person name="Tritt A."/>
            <person name="Yoshinaga Y."/>
            <person name="Zwiers L.-H."/>
            <person name="Turgeon B."/>
            <person name="Goodwin S."/>
            <person name="Spatafora J."/>
            <person name="Crous P."/>
            <person name="Grigoriev I."/>
        </authorList>
    </citation>
    <scope>NUCLEOTIDE SEQUENCE</scope>
    <source>
        <strain evidence="5">CBS 107.79</strain>
    </source>
</reference>
<dbReference type="Gene3D" id="3.40.50.720">
    <property type="entry name" value="NAD(P)-binding Rossmann-like Domain"/>
    <property type="match status" value="1"/>
</dbReference>
<protein>
    <submittedName>
        <fullName evidence="5">Zinc-binding oxidoreductase-like protein ToxD</fullName>
    </submittedName>
</protein>
<dbReference type="EMBL" id="ML976659">
    <property type="protein sequence ID" value="KAF1978860.1"/>
    <property type="molecule type" value="Genomic_DNA"/>
</dbReference>
<dbReference type="SMART" id="SM00829">
    <property type="entry name" value="PKS_ER"/>
    <property type="match status" value="1"/>
</dbReference>
<dbReference type="SUPFAM" id="SSF50129">
    <property type="entry name" value="GroES-like"/>
    <property type="match status" value="1"/>
</dbReference>
<dbReference type="SUPFAM" id="SSF51735">
    <property type="entry name" value="NAD(P)-binding Rossmann-fold domains"/>
    <property type="match status" value="1"/>
</dbReference>
<gene>
    <name evidence="5" type="ORF">BU23DRAFT_189338</name>
</gene>
<evidence type="ECO:0000313" key="5">
    <source>
        <dbReference type="EMBL" id="KAF1978860.1"/>
    </source>
</evidence>
<dbReference type="CDD" id="cd08249">
    <property type="entry name" value="enoyl_reductase_like"/>
    <property type="match status" value="1"/>
</dbReference>
<keyword evidence="3" id="KW-0560">Oxidoreductase</keyword>
<evidence type="ECO:0000313" key="6">
    <source>
        <dbReference type="Proteomes" id="UP000800036"/>
    </source>
</evidence>
<dbReference type="InterPro" id="IPR036291">
    <property type="entry name" value="NAD(P)-bd_dom_sf"/>
</dbReference>
<dbReference type="Proteomes" id="UP000800036">
    <property type="component" value="Unassembled WGS sequence"/>
</dbReference>
<comment type="subunit">
    <text evidence="2">Monomer.</text>
</comment>
<dbReference type="InterPro" id="IPR011032">
    <property type="entry name" value="GroES-like_sf"/>
</dbReference>
<sequence>MKEAIVSKGPSVKIVDSDIPQSGPEQVVIRVICSGSNPKDWKIPEWLDKTMNTGDDIAGIVHSVGENVWEFKKGDRVASFHEMMTPYGSFAEYAVGWQHTTFHIPKKTSFEDAATIPLAAMTAAIGLHLRLGLDAPWVPNSKNPETPLVVYGGASAVGAFAIKLAQRANIHPIIAVAGRGIPFVEGLLDKSKGDTVVDYRKGDENVVSGIKEALKGKKLYYAFDAVSEHNSYLNIVQALEKDGRLTLVLPGKKYEGIPETVNKTTTSVGSAHKEDKDFAYIFFRYLARGLDEDWFTPHPPEVVKGGLEGVQKALTDLKEGNASAVKYVFRIGDTPGAQAAQL</sequence>
<dbReference type="AlphaFoldDB" id="A0A6A5VQL2"/>
<dbReference type="InterPro" id="IPR020843">
    <property type="entry name" value="ER"/>
</dbReference>
<dbReference type="Pfam" id="PF08240">
    <property type="entry name" value="ADH_N"/>
    <property type="match status" value="1"/>
</dbReference>
<accession>A0A6A5VQL2</accession>
<proteinExistence type="inferred from homology"/>
<organism evidence="5 6">
    <name type="scientific">Bimuria novae-zelandiae CBS 107.79</name>
    <dbReference type="NCBI Taxonomy" id="1447943"/>
    <lineage>
        <taxon>Eukaryota</taxon>
        <taxon>Fungi</taxon>
        <taxon>Dikarya</taxon>
        <taxon>Ascomycota</taxon>
        <taxon>Pezizomycotina</taxon>
        <taxon>Dothideomycetes</taxon>
        <taxon>Pleosporomycetidae</taxon>
        <taxon>Pleosporales</taxon>
        <taxon>Massarineae</taxon>
        <taxon>Didymosphaeriaceae</taxon>
        <taxon>Bimuria</taxon>
    </lineage>
</organism>
<dbReference type="Gene3D" id="3.90.180.10">
    <property type="entry name" value="Medium-chain alcohol dehydrogenases, catalytic domain"/>
    <property type="match status" value="1"/>
</dbReference>